<evidence type="ECO:0000259" key="5">
    <source>
        <dbReference type="PROSITE" id="PS51078"/>
    </source>
</evidence>
<evidence type="ECO:0000259" key="4">
    <source>
        <dbReference type="PROSITE" id="PS51077"/>
    </source>
</evidence>
<evidence type="ECO:0000256" key="3">
    <source>
        <dbReference type="ARBA" id="ARBA00023163"/>
    </source>
</evidence>
<dbReference type="EMBL" id="CP031395">
    <property type="protein sequence ID" value="QBK05524.1"/>
    <property type="molecule type" value="Genomic_DNA"/>
</dbReference>
<dbReference type="PANTHER" id="PTHR30136:SF34">
    <property type="entry name" value="TRANSCRIPTIONAL REGULATOR"/>
    <property type="match status" value="1"/>
</dbReference>
<evidence type="ECO:0000313" key="7">
    <source>
        <dbReference type="Proteomes" id="UP000292939"/>
    </source>
</evidence>
<dbReference type="PROSITE" id="PS51077">
    <property type="entry name" value="HTH_ICLR"/>
    <property type="match status" value="1"/>
</dbReference>
<dbReference type="PROSITE" id="PS51078">
    <property type="entry name" value="ICLR_ED"/>
    <property type="match status" value="1"/>
</dbReference>
<dbReference type="Gene3D" id="3.30.450.40">
    <property type="match status" value="1"/>
</dbReference>
<feature type="domain" description="HTH iclR-type" evidence="4">
    <location>
        <begin position="14"/>
        <end position="87"/>
    </location>
</feature>
<dbReference type="InterPro" id="IPR005471">
    <property type="entry name" value="Tscrpt_reg_IclR_N"/>
</dbReference>
<dbReference type="GO" id="GO:0003700">
    <property type="term" value="F:DNA-binding transcription factor activity"/>
    <property type="evidence" value="ECO:0007669"/>
    <property type="project" value="TreeGrafter"/>
</dbReference>
<reference evidence="6 7" key="1">
    <citation type="submission" date="2018-07" db="EMBL/GenBank/DDBJ databases">
        <title>Exploring interactions and the metabolic potential of the ultra-small soil bacteria Hylemonella gracilis.</title>
        <authorList>
            <person name="Tyc O."/>
            <person name="Kulkarni P."/>
            <person name="Gawehns F."/>
            <person name="Hundscheid M."/>
            <person name="Zweers H."/>
            <person name="Garbeva P."/>
        </authorList>
    </citation>
    <scope>NUCLEOTIDE SEQUENCE [LARGE SCALE GENOMIC DNA]</scope>
    <source>
        <strain evidence="6 7">NS1</strain>
    </source>
</reference>
<dbReference type="Proteomes" id="UP000292939">
    <property type="component" value="Chromosome"/>
</dbReference>
<dbReference type="InterPro" id="IPR036388">
    <property type="entry name" value="WH-like_DNA-bd_sf"/>
</dbReference>
<dbReference type="InterPro" id="IPR029016">
    <property type="entry name" value="GAF-like_dom_sf"/>
</dbReference>
<feature type="domain" description="IclR-ED" evidence="5">
    <location>
        <begin position="75"/>
        <end position="263"/>
    </location>
</feature>
<dbReference type="SUPFAM" id="SSF46785">
    <property type="entry name" value="Winged helix' DNA-binding domain"/>
    <property type="match status" value="1"/>
</dbReference>
<dbReference type="InterPro" id="IPR050707">
    <property type="entry name" value="HTH_MetabolicPath_Reg"/>
</dbReference>
<keyword evidence="1" id="KW-0805">Transcription regulation</keyword>
<name>A0A4P6ULT3_9BURK</name>
<proteinExistence type="predicted"/>
<dbReference type="AlphaFoldDB" id="A0A4P6ULT3"/>
<dbReference type="InterPro" id="IPR036390">
    <property type="entry name" value="WH_DNA-bd_sf"/>
</dbReference>
<gene>
    <name evidence="6" type="ORF">DW355_12950</name>
</gene>
<keyword evidence="2" id="KW-0238">DNA-binding</keyword>
<evidence type="ECO:0000256" key="1">
    <source>
        <dbReference type="ARBA" id="ARBA00023015"/>
    </source>
</evidence>
<dbReference type="Gene3D" id="1.10.10.10">
    <property type="entry name" value="Winged helix-like DNA-binding domain superfamily/Winged helix DNA-binding domain"/>
    <property type="match status" value="1"/>
</dbReference>
<protein>
    <submittedName>
        <fullName evidence="6">IclR family transcriptional regulator</fullName>
    </submittedName>
</protein>
<dbReference type="PANTHER" id="PTHR30136">
    <property type="entry name" value="HELIX-TURN-HELIX TRANSCRIPTIONAL REGULATOR, ICLR FAMILY"/>
    <property type="match status" value="1"/>
</dbReference>
<sequence>MWKGRPVIAKADLIEGMAKGLAVLESFDTERQRLNATLAAQRAGITRAAARRHLLTLAHLGYLESDGSWFWLASKVLRFSGSYLASSRLPRVLQAPLERLALRTGESFSAVVLGGDEGVIVARSSPVHAGTPSTVLPYGLHLGARLPAHATSTGKVLLAALPKPEFSIWLKGRPLARLTAHTLTEARALRAVIERVRKEDYCLSSEEHELGVHALAVPVRDSQGRTVAALNVVAETTRLSGEELKRDLLPLLWETAAAVRPLL</sequence>
<dbReference type="InterPro" id="IPR014757">
    <property type="entry name" value="Tscrpt_reg_IclR_C"/>
</dbReference>
<evidence type="ECO:0000256" key="2">
    <source>
        <dbReference type="ARBA" id="ARBA00023125"/>
    </source>
</evidence>
<dbReference type="GO" id="GO:0045892">
    <property type="term" value="P:negative regulation of DNA-templated transcription"/>
    <property type="evidence" value="ECO:0007669"/>
    <property type="project" value="TreeGrafter"/>
</dbReference>
<dbReference type="SMART" id="SM00346">
    <property type="entry name" value="HTH_ICLR"/>
    <property type="match status" value="1"/>
</dbReference>
<dbReference type="KEGG" id="hgr:DW355_12950"/>
<evidence type="ECO:0000313" key="6">
    <source>
        <dbReference type="EMBL" id="QBK05524.1"/>
    </source>
</evidence>
<dbReference type="Pfam" id="PF01614">
    <property type="entry name" value="IclR_C"/>
    <property type="match status" value="1"/>
</dbReference>
<keyword evidence="3" id="KW-0804">Transcription</keyword>
<dbReference type="RefSeq" id="WP_131280661.1">
    <property type="nucleotide sequence ID" value="NZ_CP031395.1"/>
</dbReference>
<dbReference type="Pfam" id="PF09339">
    <property type="entry name" value="HTH_IclR"/>
    <property type="match status" value="1"/>
</dbReference>
<dbReference type="SUPFAM" id="SSF55781">
    <property type="entry name" value="GAF domain-like"/>
    <property type="match status" value="1"/>
</dbReference>
<dbReference type="OrthoDB" id="9807558at2"/>
<organism evidence="6 7">
    <name type="scientific">Hylemonella gracilis</name>
    <dbReference type="NCBI Taxonomy" id="80880"/>
    <lineage>
        <taxon>Bacteria</taxon>
        <taxon>Pseudomonadati</taxon>
        <taxon>Pseudomonadota</taxon>
        <taxon>Betaproteobacteria</taxon>
        <taxon>Burkholderiales</taxon>
        <taxon>Comamonadaceae</taxon>
        <taxon>Hylemonella</taxon>
    </lineage>
</organism>
<dbReference type="GO" id="GO:0003677">
    <property type="term" value="F:DNA binding"/>
    <property type="evidence" value="ECO:0007669"/>
    <property type="project" value="UniProtKB-KW"/>
</dbReference>
<accession>A0A4P6ULT3</accession>